<comment type="subcellular location">
    <subcellularLocation>
        <location evidence="1 8">Cell membrane</location>
        <topology evidence="1 8">Multi-pass membrane protein</topology>
    </subcellularLocation>
</comment>
<keyword evidence="5" id="KW-0029">Amino-acid transport</keyword>
<dbReference type="AlphaFoldDB" id="A0A7R7HWQ6"/>
<feature type="transmembrane region" description="Helical" evidence="8">
    <location>
        <begin position="263"/>
        <end position="286"/>
    </location>
</feature>
<comment type="similarity">
    <text evidence="8">Belongs to the binding-protein-dependent transport system permease family.</text>
</comment>
<dbReference type="InterPro" id="IPR043429">
    <property type="entry name" value="ArtM/GltK/GlnP/TcyL/YhdX-like"/>
</dbReference>
<evidence type="ECO:0000313" key="11">
    <source>
        <dbReference type="Proteomes" id="UP000611640"/>
    </source>
</evidence>
<evidence type="ECO:0000256" key="3">
    <source>
        <dbReference type="ARBA" id="ARBA00022475"/>
    </source>
</evidence>
<evidence type="ECO:0000256" key="1">
    <source>
        <dbReference type="ARBA" id="ARBA00004651"/>
    </source>
</evidence>
<gene>
    <name evidence="10" type="ORF">Athai_25340</name>
</gene>
<evidence type="ECO:0000256" key="4">
    <source>
        <dbReference type="ARBA" id="ARBA00022692"/>
    </source>
</evidence>
<feature type="transmembrane region" description="Helical" evidence="8">
    <location>
        <begin position="104"/>
        <end position="130"/>
    </location>
</feature>
<keyword evidence="11" id="KW-1185">Reference proteome</keyword>
<keyword evidence="3" id="KW-1003">Cell membrane</keyword>
<keyword evidence="6 8" id="KW-1133">Transmembrane helix</keyword>
<evidence type="ECO:0000313" key="10">
    <source>
        <dbReference type="EMBL" id="BCJ35031.1"/>
    </source>
</evidence>
<protein>
    <submittedName>
        <fullName evidence="10">Polar amino acid ABC transporter permease</fullName>
    </submittedName>
</protein>
<dbReference type="PANTHER" id="PTHR30614">
    <property type="entry name" value="MEMBRANE COMPONENT OF AMINO ACID ABC TRANSPORTER"/>
    <property type="match status" value="1"/>
</dbReference>
<dbReference type="GO" id="GO:0022857">
    <property type="term" value="F:transmembrane transporter activity"/>
    <property type="evidence" value="ECO:0007669"/>
    <property type="project" value="InterPro"/>
</dbReference>
<evidence type="ECO:0000256" key="6">
    <source>
        <dbReference type="ARBA" id="ARBA00022989"/>
    </source>
</evidence>
<dbReference type="EMBL" id="AP023355">
    <property type="protein sequence ID" value="BCJ35031.1"/>
    <property type="molecule type" value="Genomic_DNA"/>
</dbReference>
<dbReference type="InterPro" id="IPR000515">
    <property type="entry name" value="MetI-like"/>
</dbReference>
<feature type="transmembrane region" description="Helical" evidence="8">
    <location>
        <begin position="27"/>
        <end position="45"/>
    </location>
</feature>
<evidence type="ECO:0000256" key="5">
    <source>
        <dbReference type="ARBA" id="ARBA00022970"/>
    </source>
</evidence>
<feature type="transmembrane region" description="Helical" evidence="8">
    <location>
        <begin position="65"/>
        <end position="92"/>
    </location>
</feature>
<dbReference type="SUPFAM" id="SSF161098">
    <property type="entry name" value="MetI-like"/>
    <property type="match status" value="1"/>
</dbReference>
<dbReference type="NCBIfam" id="TIGR01726">
    <property type="entry name" value="HEQRo_perm_3TM"/>
    <property type="match status" value="1"/>
</dbReference>
<evidence type="ECO:0000259" key="9">
    <source>
        <dbReference type="PROSITE" id="PS50928"/>
    </source>
</evidence>
<keyword evidence="7 8" id="KW-0472">Membrane</keyword>
<dbReference type="GO" id="GO:0043190">
    <property type="term" value="C:ATP-binding cassette (ABC) transporter complex"/>
    <property type="evidence" value="ECO:0007669"/>
    <property type="project" value="InterPro"/>
</dbReference>
<dbReference type="Proteomes" id="UP000611640">
    <property type="component" value="Chromosome"/>
</dbReference>
<dbReference type="InterPro" id="IPR035906">
    <property type="entry name" value="MetI-like_sf"/>
</dbReference>
<dbReference type="KEGG" id="atl:Athai_25340"/>
<evidence type="ECO:0000256" key="8">
    <source>
        <dbReference type="RuleBase" id="RU363032"/>
    </source>
</evidence>
<dbReference type="InterPro" id="IPR010065">
    <property type="entry name" value="AA_ABC_transptr_permease_3TM"/>
</dbReference>
<keyword evidence="2 8" id="KW-0813">Transport</keyword>
<proteinExistence type="inferred from homology"/>
<dbReference type="RefSeq" id="WP_203961655.1">
    <property type="nucleotide sequence ID" value="NZ_AP023355.1"/>
</dbReference>
<keyword evidence="4 8" id="KW-0812">Transmembrane</keyword>
<dbReference type="Pfam" id="PF00528">
    <property type="entry name" value="BPD_transp_1"/>
    <property type="match status" value="1"/>
</dbReference>
<accession>A0A7R7HWQ6</accession>
<organism evidence="10 11">
    <name type="scientific">Actinocatenispora thailandica</name>
    <dbReference type="NCBI Taxonomy" id="227318"/>
    <lineage>
        <taxon>Bacteria</taxon>
        <taxon>Bacillati</taxon>
        <taxon>Actinomycetota</taxon>
        <taxon>Actinomycetes</taxon>
        <taxon>Micromonosporales</taxon>
        <taxon>Micromonosporaceae</taxon>
        <taxon>Actinocatenispora</taxon>
    </lineage>
</organism>
<dbReference type="GO" id="GO:0006865">
    <property type="term" value="P:amino acid transport"/>
    <property type="evidence" value="ECO:0007669"/>
    <property type="project" value="UniProtKB-KW"/>
</dbReference>
<feature type="domain" description="ABC transmembrane type-1" evidence="9">
    <location>
        <begin position="68"/>
        <end position="287"/>
    </location>
</feature>
<evidence type="ECO:0000256" key="7">
    <source>
        <dbReference type="ARBA" id="ARBA00023136"/>
    </source>
</evidence>
<dbReference type="PANTHER" id="PTHR30614:SF0">
    <property type="entry name" value="L-CYSTINE TRANSPORT SYSTEM PERMEASE PROTEIN TCYL"/>
    <property type="match status" value="1"/>
</dbReference>
<reference evidence="10 11" key="1">
    <citation type="submission" date="2020-08" db="EMBL/GenBank/DDBJ databases">
        <title>Whole genome shotgun sequence of Actinocatenispora thailandica NBRC 105041.</title>
        <authorList>
            <person name="Komaki H."/>
            <person name="Tamura T."/>
        </authorList>
    </citation>
    <scope>NUCLEOTIDE SEQUENCE [LARGE SCALE GENOMIC DNA]</scope>
    <source>
        <strain evidence="10 11">NBRC 105041</strain>
    </source>
</reference>
<sequence length="323" mass="34938">MSTEVTSSGRSRPEPIRAVPVRHPGRWVAVVVLAVLAVMFVHMLLTNKAFQWGLLFDNILSAPVVRGAVTSIELTVLAMVIGIVLGVLLAVMRLSPNPILAGAAWVYVWFFRGVPRLVLCVLYGNLGILYSRLEFGLPFDHQIGALFGIDNLHARVFGVDAVTLLSGFTAGLLALAMSEGAYMAEVVRGGIQSVDPGQAEAAQALGMRRPLLLRRIVLPQAMRVIVPPTGNETIAMLKDTSLVAYVPTTELFFQLQHIGARTYAIFPMLVAACIWYLAMTSVLMVGQHFLEKRFSRGHGPRAVRLRGARSAGAGGAIGQEVDE</sequence>
<evidence type="ECO:0000256" key="2">
    <source>
        <dbReference type="ARBA" id="ARBA00022448"/>
    </source>
</evidence>
<name>A0A7R7HWQ6_9ACTN</name>
<dbReference type="PROSITE" id="PS50928">
    <property type="entry name" value="ABC_TM1"/>
    <property type="match status" value="1"/>
</dbReference>
<dbReference type="CDD" id="cd06261">
    <property type="entry name" value="TM_PBP2"/>
    <property type="match status" value="1"/>
</dbReference>
<dbReference type="Gene3D" id="1.10.3720.10">
    <property type="entry name" value="MetI-like"/>
    <property type="match status" value="1"/>
</dbReference>